<dbReference type="GO" id="GO:0022857">
    <property type="term" value="F:transmembrane transporter activity"/>
    <property type="evidence" value="ECO:0007669"/>
    <property type="project" value="InterPro"/>
</dbReference>
<feature type="transmembrane region" description="Helical" evidence="6">
    <location>
        <begin position="281"/>
        <end position="304"/>
    </location>
</feature>
<feature type="domain" description="Major facilitator superfamily (MFS) profile" evidence="7">
    <location>
        <begin position="87"/>
        <end position="561"/>
    </location>
</feature>
<evidence type="ECO:0000259" key="7">
    <source>
        <dbReference type="PROSITE" id="PS50850"/>
    </source>
</evidence>
<feature type="compositionally biased region" description="Basic and acidic residues" evidence="5">
    <location>
        <begin position="22"/>
        <end position="40"/>
    </location>
</feature>
<feature type="transmembrane region" description="Helical" evidence="6">
    <location>
        <begin position="401"/>
        <end position="423"/>
    </location>
</feature>
<reference evidence="8" key="1">
    <citation type="journal article" date="2020" name="Stud. Mycol.">
        <title>101 Dothideomycetes genomes: a test case for predicting lifestyles and emergence of pathogens.</title>
        <authorList>
            <person name="Haridas S."/>
            <person name="Albert R."/>
            <person name="Binder M."/>
            <person name="Bloem J."/>
            <person name="Labutti K."/>
            <person name="Salamov A."/>
            <person name="Andreopoulos B."/>
            <person name="Baker S."/>
            <person name="Barry K."/>
            <person name="Bills G."/>
            <person name="Bluhm B."/>
            <person name="Cannon C."/>
            <person name="Castanera R."/>
            <person name="Culley D."/>
            <person name="Daum C."/>
            <person name="Ezra D."/>
            <person name="Gonzalez J."/>
            <person name="Henrissat B."/>
            <person name="Kuo A."/>
            <person name="Liang C."/>
            <person name="Lipzen A."/>
            <person name="Lutzoni F."/>
            <person name="Magnuson J."/>
            <person name="Mondo S."/>
            <person name="Nolan M."/>
            <person name="Ohm R."/>
            <person name="Pangilinan J."/>
            <person name="Park H.-J."/>
            <person name="Ramirez L."/>
            <person name="Alfaro M."/>
            <person name="Sun H."/>
            <person name="Tritt A."/>
            <person name="Yoshinaga Y."/>
            <person name="Zwiers L.-H."/>
            <person name="Turgeon B."/>
            <person name="Goodwin S."/>
            <person name="Spatafora J."/>
            <person name="Crous P."/>
            <person name="Grigoriev I."/>
        </authorList>
    </citation>
    <scope>NUCLEOTIDE SEQUENCE</scope>
    <source>
        <strain evidence="8">CBS 119925</strain>
    </source>
</reference>
<dbReference type="PROSITE" id="PS00216">
    <property type="entry name" value="SUGAR_TRANSPORT_1"/>
    <property type="match status" value="1"/>
</dbReference>
<dbReference type="InterPro" id="IPR005829">
    <property type="entry name" value="Sugar_transporter_CS"/>
</dbReference>
<protein>
    <submittedName>
        <fullName evidence="8">MFS general substrate transporter</fullName>
    </submittedName>
</protein>
<evidence type="ECO:0000256" key="1">
    <source>
        <dbReference type="ARBA" id="ARBA00004141"/>
    </source>
</evidence>
<dbReference type="PANTHER" id="PTHR23507">
    <property type="entry name" value="ZGC:174356"/>
    <property type="match status" value="1"/>
</dbReference>
<feature type="transmembrane region" description="Helical" evidence="6">
    <location>
        <begin position="211"/>
        <end position="235"/>
    </location>
</feature>
<dbReference type="OrthoDB" id="3026777at2759"/>
<dbReference type="InterPro" id="IPR036259">
    <property type="entry name" value="MFS_trans_sf"/>
</dbReference>
<feature type="transmembrane region" description="Helical" evidence="6">
    <location>
        <begin position="535"/>
        <end position="556"/>
    </location>
</feature>
<feature type="region of interest" description="Disordered" evidence="5">
    <location>
        <begin position="14"/>
        <end position="60"/>
    </location>
</feature>
<feature type="transmembrane region" description="Helical" evidence="6">
    <location>
        <begin position="80"/>
        <end position="98"/>
    </location>
</feature>
<feature type="transmembrane region" description="Helical" evidence="6">
    <location>
        <begin position="180"/>
        <end position="199"/>
    </location>
</feature>
<dbReference type="InterPro" id="IPR011701">
    <property type="entry name" value="MFS"/>
</dbReference>
<organism evidence="8 9">
    <name type="scientific">Sporormia fimetaria CBS 119925</name>
    <dbReference type="NCBI Taxonomy" id="1340428"/>
    <lineage>
        <taxon>Eukaryota</taxon>
        <taxon>Fungi</taxon>
        <taxon>Dikarya</taxon>
        <taxon>Ascomycota</taxon>
        <taxon>Pezizomycotina</taxon>
        <taxon>Dothideomycetes</taxon>
        <taxon>Pleosporomycetidae</taxon>
        <taxon>Pleosporales</taxon>
        <taxon>Sporormiaceae</taxon>
        <taxon>Sporormia</taxon>
    </lineage>
</organism>
<feature type="transmembrane region" description="Helical" evidence="6">
    <location>
        <begin position="364"/>
        <end position="389"/>
    </location>
</feature>
<dbReference type="SUPFAM" id="SSF103473">
    <property type="entry name" value="MFS general substrate transporter"/>
    <property type="match status" value="1"/>
</dbReference>
<evidence type="ECO:0000256" key="5">
    <source>
        <dbReference type="SAM" id="MobiDB-lite"/>
    </source>
</evidence>
<feature type="transmembrane region" description="Helical" evidence="6">
    <location>
        <begin position="444"/>
        <end position="464"/>
    </location>
</feature>
<feature type="transmembrane region" description="Helical" evidence="6">
    <location>
        <begin position="504"/>
        <end position="523"/>
    </location>
</feature>
<evidence type="ECO:0000313" key="8">
    <source>
        <dbReference type="EMBL" id="KAF2743026.1"/>
    </source>
</evidence>
<feature type="transmembrane region" description="Helical" evidence="6">
    <location>
        <begin position="149"/>
        <end position="168"/>
    </location>
</feature>
<keyword evidence="3 6" id="KW-1133">Transmembrane helix</keyword>
<dbReference type="Gene3D" id="1.20.1250.20">
    <property type="entry name" value="MFS general substrate transporter like domains"/>
    <property type="match status" value="1"/>
</dbReference>
<feature type="region of interest" description="Disordered" evidence="5">
    <location>
        <begin position="571"/>
        <end position="591"/>
    </location>
</feature>
<dbReference type="Proteomes" id="UP000799440">
    <property type="component" value="Unassembled WGS sequence"/>
</dbReference>
<dbReference type="EMBL" id="MU006601">
    <property type="protein sequence ID" value="KAF2743026.1"/>
    <property type="molecule type" value="Genomic_DNA"/>
</dbReference>
<feature type="transmembrane region" description="Helical" evidence="6">
    <location>
        <begin position="470"/>
        <end position="492"/>
    </location>
</feature>
<feature type="transmembrane region" description="Helical" evidence="6">
    <location>
        <begin position="247"/>
        <end position="269"/>
    </location>
</feature>
<evidence type="ECO:0000313" key="9">
    <source>
        <dbReference type="Proteomes" id="UP000799440"/>
    </source>
</evidence>
<proteinExistence type="predicted"/>
<comment type="subcellular location">
    <subcellularLocation>
        <location evidence="1">Membrane</location>
        <topology evidence="1">Multi-pass membrane protein</topology>
    </subcellularLocation>
</comment>
<evidence type="ECO:0000256" key="4">
    <source>
        <dbReference type="ARBA" id="ARBA00023136"/>
    </source>
</evidence>
<keyword evidence="9" id="KW-1185">Reference proteome</keyword>
<dbReference type="InterPro" id="IPR020846">
    <property type="entry name" value="MFS_dom"/>
</dbReference>
<sequence>MEVNGNNGAAIDEVVGTALKNGKRDPSGRKLSSESQHERTPLLGDGVGSNGSEDGDDDSEEWFGTAELAGLPWWKRPSTIWLLPPYLLYTVAFGGIIVPKMNLILDLVCNDFYASRSAGNSGPMSGPFDPPNGPDRCQNADVSSRSSLFFLYASLISGVLALITAPKLGALSDRYGRKPILLFTATGVFLSEVITIIAARRRDTIDVNWILLSYAVDGATGSFIVGMAVAHSYAADCTPPLKRAVSFGYFYAAMFLGIAIGPILSGTLIKIREPVVGKTEAVLLVFYIALGCHLLFVLLLIFAIPESLTRSRQTEARRKHAEAQERLSPNNDLINRLRHINPFEPLCILWPTGPGSSRALRWNLVLLAATDAIMFGVGMGAMGVIGVYVRLQFGWHEWDMSIYVSIVNVCRVLSLTAILPLITRIVRGGQNKSRPNSGSDNLDLYVIRVAILFDMLGFLGYSVVRNGRLFIASGAFASFVGSIGSPTLSSALTKHVPPAQVGQLLGATGLLHAVARILGPLLFNGIYSATVAKFRQTVFVCLTATFGLAFLCSWFVRPHVHLQLEDDGSPARTLLPEDNDDENEDEVSRFL</sequence>
<dbReference type="Pfam" id="PF07690">
    <property type="entry name" value="MFS_1"/>
    <property type="match status" value="1"/>
</dbReference>
<gene>
    <name evidence="8" type="ORF">M011DRAFT_490107</name>
</gene>
<dbReference type="AlphaFoldDB" id="A0A6A6UZR8"/>
<dbReference type="GO" id="GO:0016020">
    <property type="term" value="C:membrane"/>
    <property type="evidence" value="ECO:0007669"/>
    <property type="project" value="UniProtKB-SubCell"/>
</dbReference>
<evidence type="ECO:0000256" key="3">
    <source>
        <dbReference type="ARBA" id="ARBA00022989"/>
    </source>
</evidence>
<evidence type="ECO:0000256" key="2">
    <source>
        <dbReference type="ARBA" id="ARBA00022692"/>
    </source>
</evidence>
<dbReference type="PROSITE" id="PS50850">
    <property type="entry name" value="MFS"/>
    <property type="match status" value="1"/>
</dbReference>
<keyword evidence="4 6" id="KW-0472">Membrane</keyword>
<accession>A0A6A6UZR8</accession>
<name>A0A6A6UZR8_9PLEO</name>
<keyword evidence="2 6" id="KW-0812">Transmembrane</keyword>
<evidence type="ECO:0000256" key="6">
    <source>
        <dbReference type="SAM" id="Phobius"/>
    </source>
</evidence>
<dbReference type="PANTHER" id="PTHR23507:SF40">
    <property type="entry name" value="TETRACYCLINE-EFFLUX TRANSPORTER"/>
    <property type="match status" value="1"/>
</dbReference>